<evidence type="ECO:0000313" key="2">
    <source>
        <dbReference type="Proteomes" id="UP000005446"/>
    </source>
</evidence>
<proteinExistence type="predicted"/>
<dbReference type="EMBL" id="AGUE01000056">
    <property type="protein sequence ID" value="EHL01298.1"/>
    <property type="molecule type" value="Genomic_DNA"/>
</dbReference>
<accession>H0EJN7</accession>
<protein>
    <submittedName>
        <fullName evidence="1">Uncharacterized protein</fullName>
    </submittedName>
</protein>
<dbReference type="InParanoid" id="H0EJN7"/>
<comment type="caution">
    <text evidence="1">The sequence shown here is derived from an EMBL/GenBank/DDBJ whole genome shotgun (WGS) entry which is preliminary data.</text>
</comment>
<evidence type="ECO:0000313" key="1">
    <source>
        <dbReference type="EMBL" id="EHL01298.1"/>
    </source>
</evidence>
<dbReference type="Proteomes" id="UP000005446">
    <property type="component" value="Unassembled WGS sequence"/>
</dbReference>
<reference evidence="1 2" key="1">
    <citation type="journal article" date="2012" name="Eukaryot. Cell">
        <title>Genome sequence of the fungus Glarea lozoyensis: the first genome sequence of a species from the Helotiaceae family.</title>
        <authorList>
            <person name="Youssar L."/>
            <person name="Gruening B.A."/>
            <person name="Erxleben A."/>
            <person name="Guenther S."/>
            <person name="Huettel W."/>
        </authorList>
    </citation>
    <scope>NUCLEOTIDE SEQUENCE [LARGE SCALE GENOMIC DNA]</scope>
    <source>
        <strain evidence="2">ATCC 74030 / MF5533</strain>
    </source>
</reference>
<dbReference type="HOGENOM" id="CLU_2794167_0_0_1"/>
<gene>
    <name evidence="1" type="ORF">M7I_2766</name>
</gene>
<organism evidence="1 2">
    <name type="scientific">Glarea lozoyensis (strain ATCC 74030 / MF5533)</name>
    <dbReference type="NCBI Taxonomy" id="1104152"/>
    <lineage>
        <taxon>Eukaryota</taxon>
        <taxon>Fungi</taxon>
        <taxon>Dikarya</taxon>
        <taxon>Ascomycota</taxon>
        <taxon>Pezizomycotina</taxon>
        <taxon>Leotiomycetes</taxon>
        <taxon>Helotiales</taxon>
        <taxon>Helotiaceae</taxon>
        <taxon>Glarea</taxon>
    </lineage>
</organism>
<name>H0EJN7_GLAL7</name>
<dbReference type="AlphaFoldDB" id="H0EJN7"/>
<keyword evidence="2" id="KW-1185">Reference proteome</keyword>
<sequence length="68" mass="7191">MPRDLSADLNNTCLSTQKKDIAKESRVSVRGVCSVWLGAGKGEAHGLDRQIAVGVGKQALSLENAIAR</sequence>